<dbReference type="OrthoDB" id="10507710at2759"/>
<gene>
    <name evidence="4" type="ORF">GOP47_0009622</name>
</gene>
<organism evidence="4 5">
    <name type="scientific">Adiantum capillus-veneris</name>
    <name type="common">Maidenhair fern</name>
    <dbReference type="NCBI Taxonomy" id="13818"/>
    <lineage>
        <taxon>Eukaryota</taxon>
        <taxon>Viridiplantae</taxon>
        <taxon>Streptophyta</taxon>
        <taxon>Embryophyta</taxon>
        <taxon>Tracheophyta</taxon>
        <taxon>Polypodiopsida</taxon>
        <taxon>Polypodiidae</taxon>
        <taxon>Polypodiales</taxon>
        <taxon>Pteridineae</taxon>
        <taxon>Pteridaceae</taxon>
        <taxon>Vittarioideae</taxon>
        <taxon>Adiantum</taxon>
    </lineage>
</organism>
<keyword evidence="2" id="KW-1133">Transmembrane helix</keyword>
<feature type="domain" description="Cadherin-like beta-sandwich-like" evidence="3">
    <location>
        <begin position="79"/>
        <end position="175"/>
    </location>
</feature>
<comment type="caution">
    <text evidence="4">The sequence shown here is derived from an EMBL/GenBank/DDBJ whole genome shotgun (WGS) entry which is preliminary data.</text>
</comment>
<dbReference type="EMBL" id="JABFUD020000009">
    <property type="protein sequence ID" value="KAI5075546.1"/>
    <property type="molecule type" value="Genomic_DNA"/>
</dbReference>
<evidence type="ECO:0000313" key="5">
    <source>
        <dbReference type="Proteomes" id="UP000886520"/>
    </source>
</evidence>
<reference evidence="4" key="1">
    <citation type="submission" date="2021-01" db="EMBL/GenBank/DDBJ databases">
        <title>Adiantum capillus-veneris genome.</title>
        <authorList>
            <person name="Fang Y."/>
            <person name="Liao Q."/>
        </authorList>
    </citation>
    <scope>NUCLEOTIDE SEQUENCE</scope>
    <source>
        <strain evidence="4">H3</strain>
        <tissue evidence="4">Leaf</tissue>
    </source>
</reference>
<feature type="region of interest" description="Disordered" evidence="1">
    <location>
        <begin position="22"/>
        <end position="70"/>
    </location>
</feature>
<dbReference type="AlphaFoldDB" id="A0A9D4UX56"/>
<proteinExistence type="predicted"/>
<feature type="compositionally biased region" description="Basic and acidic residues" evidence="1">
    <location>
        <begin position="22"/>
        <end position="32"/>
    </location>
</feature>
<evidence type="ECO:0000256" key="2">
    <source>
        <dbReference type="SAM" id="Phobius"/>
    </source>
</evidence>
<keyword evidence="5" id="KW-1185">Reference proteome</keyword>
<dbReference type="Pfam" id="PF12733">
    <property type="entry name" value="Cadherin-like"/>
    <property type="match status" value="1"/>
</dbReference>
<dbReference type="InterPro" id="IPR025883">
    <property type="entry name" value="Cadherin-like_domain"/>
</dbReference>
<evidence type="ECO:0000259" key="3">
    <source>
        <dbReference type="Pfam" id="PF12733"/>
    </source>
</evidence>
<evidence type="ECO:0000313" key="4">
    <source>
        <dbReference type="EMBL" id="KAI5075546.1"/>
    </source>
</evidence>
<feature type="transmembrane region" description="Helical" evidence="2">
    <location>
        <begin position="193"/>
        <end position="218"/>
    </location>
</feature>
<evidence type="ECO:0000256" key="1">
    <source>
        <dbReference type="SAM" id="MobiDB-lite"/>
    </source>
</evidence>
<accession>A0A9D4UX56</accession>
<sequence length="242" mass="26276">MVHEVTRWMDLQPAVEITRERNKEAATRHRQEGANVAGLNRLKRPRVLRRKAPSASGNSRRHADGNGNDKVSATTAVLSELSLSAGTLVPAFDPTVFYYNVSLNSSYSEVAVYVEVPPDQESAGSGVSVNGTWVDSGSFSPVLELYEPGYTTAVNVYVLAIGYEPATYTVSVTRESDTDDSDSDSESSSGLSAWYIALIVIACVVVLALLAYALYWAFQRGYLDCIPGVSARRSTGYYQSIP</sequence>
<feature type="compositionally biased region" description="Basic residues" evidence="1">
    <location>
        <begin position="41"/>
        <end position="52"/>
    </location>
</feature>
<keyword evidence="2" id="KW-0472">Membrane</keyword>
<protein>
    <recommendedName>
        <fullName evidence="3">Cadherin-like beta-sandwich-like domain-containing protein</fullName>
    </recommendedName>
</protein>
<dbReference type="Proteomes" id="UP000886520">
    <property type="component" value="Chromosome 9"/>
</dbReference>
<keyword evidence="2" id="KW-0812">Transmembrane</keyword>
<name>A0A9D4UX56_ADICA</name>